<protein>
    <submittedName>
        <fullName evidence="2">Uncharacterized protein</fullName>
    </submittedName>
</protein>
<evidence type="ECO:0000256" key="1">
    <source>
        <dbReference type="SAM" id="Phobius"/>
    </source>
</evidence>
<name>A0A6A6B1T6_9PEZI</name>
<keyword evidence="1" id="KW-0812">Transmembrane</keyword>
<feature type="transmembrane region" description="Helical" evidence="1">
    <location>
        <begin position="259"/>
        <end position="278"/>
    </location>
</feature>
<gene>
    <name evidence="2" type="ORF">K452DRAFT_236025</name>
</gene>
<dbReference type="GeneID" id="54294972"/>
<dbReference type="AlphaFoldDB" id="A0A6A6B1T6"/>
<evidence type="ECO:0000313" key="2">
    <source>
        <dbReference type="EMBL" id="KAF2137333.1"/>
    </source>
</evidence>
<sequence length="314" mass="36027">SRKLPLARNHGEDQDYYHECQLSLLVTGVDEWFWTGYCLVDTYYGSEEEWSTYFEGDDSSEPATGGASTLQYPIWNPREYFLAVLARRMAQATLEWRVLVTAFKERMEDYEDDSLLAFVDDTSLTRTKQLMLAVSSIRRFRDSLARTISAWDTFGQQKILHLETTGSHALRQKWEEYIESVRSNISELKSLHLILSQKLDLFNSMRDGLVNASSLKESADSTRQGVDIGILTRMTVLYLPLSLATSAFSIAMVSDDVSWIWYGVVIVSITLLTLFAAANPRALDFIFYLPRNIQQGTTKMFAMLRDKYRTRFSS</sequence>
<accession>A0A6A6B1T6</accession>
<reference evidence="2" key="1">
    <citation type="journal article" date="2020" name="Stud. Mycol.">
        <title>101 Dothideomycetes genomes: a test case for predicting lifestyles and emergence of pathogens.</title>
        <authorList>
            <person name="Haridas S."/>
            <person name="Albert R."/>
            <person name="Binder M."/>
            <person name="Bloem J."/>
            <person name="Labutti K."/>
            <person name="Salamov A."/>
            <person name="Andreopoulos B."/>
            <person name="Baker S."/>
            <person name="Barry K."/>
            <person name="Bills G."/>
            <person name="Bluhm B."/>
            <person name="Cannon C."/>
            <person name="Castanera R."/>
            <person name="Culley D."/>
            <person name="Daum C."/>
            <person name="Ezra D."/>
            <person name="Gonzalez J."/>
            <person name="Henrissat B."/>
            <person name="Kuo A."/>
            <person name="Liang C."/>
            <person name="Lipzen A."/>
            <person name="Lutzoni F."/>
            <person name="Magnuson J."/>
            <person name="Mondo S."/>
            <person name="Nolan M."/>
            <person name="Ohm R."/>
            <person name="Pangilinan J."/>
            <person name="Park H.-J."/>
            <person name="Ramirez L."/>
            <person name="Alfaro M."/>
            <person name="Sun H."/>
            <person name="Tritt A."/>
            <person name="Yoshinaga Y."/>
            <person name="Zwiers L.-H."/>
            <person name="Turgeon B."/>
            <person name="Goodwin S."/>
            <person name="Spatafora J."/>
            <person name="Crous P."/>
            <person name="Grigoriev I."/>
        </authorList>
    </citation>
    <scope>NUCLEOTIDE SEQUENCE</scope>
    <source>
        <strain evidence="2">CBS 121167</strain>
    </source>
</reference>
<dbReference type="OrthoDB" id="5428055at2759"/>
<feature type="transmembrane region" description="Helical" evidence="1">
    <location>
        <begin position="236"/>
        <end position="253"/>
    </location>
</feature>
<dbReference type="RefSeq" id="XP_033393051.1">
    <property type="nucleotide sequence ID" value="XM_033537476.1"/>
</dbReference>
<dbReference type="Proteomes" id="UP000799438">
    <property type="component" value="Unassembled WGS sequence"/>
</dbReference>
<organism evidence="2 3">
    <name type="scientific">Aplosporella prunicola CBS 121167</name>
    <dbReference type="NCBI Taxonomy" id="1176127"/>
    <lineage>
        <taxon>Eukaryota</taxon>
        <taxon>Fungi</taxon>
        <taxon>Dikarya</taxon>
        <taxon>Ascomycota</taxon>
        <taxon>Pezizomycotina</taxon>
        <taxon>Dothideomycetes</taxon>
        <taxon>Dothideomycetes incertae sedis</taxon>
        <taxon>Botryosphaeriales</taxon>
        <taxon>Aplosporellaceae</taxon>
        <taxon>Aplosporella</taxon>
    </lineage>
</organism>
<keyword evidence="3" id="KW-1185">Reference proteome</keyword>
<evidence type="ECO:0000313" key="3">
    <source>
        <dbReference type="Proteomes" id="UP000799438"/>
    </source>
</evidence>
<keyword evidence="1" id="KW-0472">Membrane</keyword>
<dbReference type="EMBL" id="ML995504">
    <property type="protein sequence ID" value="KAF2137333.1"/>
    <property type="molecule type" value="Genomic_DNA"/>
</dbReference>
<keyword evidence="1" id="KW-1133">Transmembrane helix</keyword>
<proteinExistence type="predicted"/>
<feature type="non-terminal residue" evidence="2">
    <location>
        <position position="1"/>
    </location>
</feature>